<feature type="region of interest" description="Disordered" evidence="10">
    <location>
        <begin position="177"/>
        <end position="199"/>
    </location>
</feature>
<feature type="region of interest" description="Disordered" evidence="10">
    <location>
        <begin position="132"/>
        <end position="157"/>
    </location>
</feature>
<keyword evidence="6 8" id="KW-0539">Nucleus</keyword>
<keyword evidence="5 8" id="KW-0804">Transcription</keyword>
<evidence type="ECO:0000256" key="3">
    <source>
        <dbReference type="ARBA" id="ARBA00020629"/>
    </source>
</evidence>
<proteinExistence type="inferred from homology"/>
<evidence type="ECO:0000256" key="7">
    <source>
        <dbReference type="ARBA" id="ARBA00031257"/>
    </source>
</evidence>
<comment type="similarity">
    <text evidence="2 8">Belongs to the Mediator complex subunit 4 family.</text>
</comment>
<evidence type="ECO:0000313" key="12">
    <source>
        <dbReference type="Proteomes" id="UP000800038"/>
    </source>
</evidence>
<protein>
    <recommendedName>
        <fullName evidence="3 8">Mediator of RNA polymerase II transcription subunit 4</fullName>
    </recommendedName>
    <alternativeName>
        <fullName evidence="7 8">Mediator complex subunit 4</fullName>
    </alternativeName>
</protein>
<keyword evidence="8" id="KW-0010">Activator</keyword>
<dbReference type="Proteomes" id="UP000800038">
    <property type="component" value="Unassembled WGS sequence"/>
</dbReference>
<evidence type="ECO:0000256" key="9">
    <source>
        <dbReference type="SAM" id="Coils"/>
    </source>
</evidence>
<sequence>MDDILNQQFERVEKALTALVDSIAAYNPSPQAAIDLVTADDELSQGLDQLAKHQANSIRIQTLRAEADALEEQLKTSVKKLADLRHELFETPATTFPDDSRPVPFDELLQFATSISKYTVPPTYRERVPAALADKDKEDEDADTGGSSGAPTNGVNTPAVVPEAVEAAKDTTTAITAVEGEGKKEGEDASSAAPEITPEEEEWLKKLKDSNMAWYPWPSIEKIRNGNLYRLQYWREKGKDLDTFDIPAHEEAERMRNLVPEERPGYEEGAEAQPGHALPQWGAPRYQKPKGVFEGLDDMDDD</sequence>
<evidence type="ECO:0000256" key="6">
    <source>
        <dbReference type="ARBA" id="ARBA00023242"/>
    </source>
</evidence>
<dbReference type="AlphaFoldDB" id="A0A6A5SS55"/>
<dbReference type="OrthoDB" id="1929813at2759"/>
<comment type="subunit">
    <text evidence="8">Component of the Mediator complex.</text>
</comment>
<keyword evidence="9" id="KW-0175">Coiled coil</keyword>
<keyword evidence="12" id="KW-1185">Reference proteome</keyword>
<keyword evidence="4 8" id="KW-0805">Transcription regulation</keyword>
<comment type="function">
    <text evidence="8">Component of the Mediator complex, a coactivator involved in the regulated transcription of nearly all RNA polymerase II-dependent genes. Mediator functions as a bridge to convey information from gene-specific regulatory proteins to the basal RNA polymerase II transcription machinery. Mediator is recruited to promoters by direct interactions with regulatory proteins and serves as a scaffold for the assembly of a functional preinitiation complex with RNA polymerase II and the general transcription factors.</text>
</comment>
<evidence type="ECO:0000256" key="10">
    <source>
        <dbReference type="SAM" id="MobiDB-lite"/>
    </source>
</evidence>
<accession>A0A6A5SS55</accession>
<dbReference type="InterPro" id="IPR019258">
    <property type="entry name" value="Mediator_Med4"/>
</dbReference>
<dbReference type="GO" id="GO:0003712">
    <property type="term" value="F:transcription coregulator activity"/>
    <property type="evidence" value="ECO:0007669"/>
    <property type="project" value="InterPro"/>
</dbReference>
<comment type="subcellular location">
    <subcellularLocation>
        <location evidence="1 8">Nucleus</location>
    </subcellularLocation>
</comment>
<feature type="region of interest" description="Disordered" evidence="10">
    <location>
        <begin position="262"/>
        <end position="302"/>
    </location>
</feature>
<evidence type="ECO:0000256" key="1">
    <source>
        <dbReference type="ARBA" id="ARBA00004123"/>
    </source>
</evidence>
<evidence type="ECO:0000256" key="4">
    <source>
        <dbReference type="ARBA" id="ARBA00023015"/>
    </source>
</evidence>
<name>A0A6A5SS55_9PLEO</name>
<dbReference type="EMBL" id="ML976034">
    <property type="protein sequence ID" value="KAF1942502.1"/>
    <property type="molecule type" value="Genomic_DNA"/>
</dbReference>
<evidence type="ECO:0000256" key="5">
    <source>
        <dbReference type="ARBA" id="ARBA00023163"/>
    </source>
</evidence>
<dbReference type="GO" id="GO:0006357">
    <property type="term" value="P:regulation of transcription by RNA polymerase II"/>
    <property type="evidence" value="ECO:0007669"/>
    <property type="project" value="InterPro"/>
</dbReference>
<feature type="coiled-coil region" evidence="9">
    <location>
        <begin position="53"/>
        <end position="87"/>
    </location>
</feature>
<evidence type="ECO:0000256" key="2">
    <source>
        <dbReference type="ARBA" id="ARBA00009626"/>
    </source>
</evidence>
<evidence type="ECO:0000256" key="8">
    <source>
        <dbReference type="RuleBase" id="RU364141"/>
    </source>
</evidence>
<reference evidence="11" key="1">
    <citation type="journal article" date="2020" name="Stud. Mycol.">
        <title>101 Dothideomycetes genomes: a test case for predicting lifestyles and emergence of pathogens.</title>
        <authorList>
            <person name="Haridas S."/>
            <person name="Albert R."/>
            <person name="Binder M."/>
            <person name="Bloem J."/>
            <person name="Labutti K."/>
            <person name="Salamov A."/>
            <person name="Andreopoulos B."/>
            <person name="Baker S."/>
            <person name="Barry K."/>
            <person name="Bills G."/>
            <person name="Bluhm B."/>
            <person name="Cannon C."/>
            <person name="Castanera R."/>
            <person name="Culley D."/>
            <person name="Daum C."/>
            <person name="Ezra D."/>
            <person name="Gonzalez J."/>
            <person name="Henrissat B."/>
            <person name="Kuo A."/>
            <person name="Liang C."/>
            <person name="Lipzen A."/>
            <person name="Lutzoni F."/>
            <person name="Magnuson J."/>
            <person name="Mondo S."/>
            <person name="Nolan M."/>
            <person name="Ohm R."/>
            <person name="Pangilinan J."/>
            <person name="Park H.-J."/>
            <person name="Ramirez L."/>
            <person name="Alfaro M."/>
            <person name="Sun H."/>
            <person name="Tritt A."/>
            <person name="Yoshinaga Y."/>
            <person name="Zwiers L.-H."/>
            <person name="Turgeon B."/>
            <person name="Goodwin S."/>
            <person name="Spatafora J."/>
            <person name="Crous P."/>
            <person name="Grigoriev I."/>
        </authorList>
    </citation>
    <scope>NUCLEOTIDE SEQUENCE</scope>
    <source>
        <strain evidence="11">CBS 161.51</strain>
    </source>
</reference>
<organism evidence="11 12">
    <name type="scientific">Clathrospora elynae</name>
    <dbReference type="NCBI Taxonomy" id="706981"/>
    <lineage>
        <taxon>Eukaryota</taxon>
        <taxon>Fungi</taxon>
        <taxon>Dikarya</taxon>
        <taxon>Ascomycota</taxon>
        <taxon>Pezizomycotina</taxon>
        <taxon>Dothideomycetes</taxon>
        <taxon>Pleosporomycetidae</taxon>
        <taxon>Pleosporales</taxon>
        <taxon>Diademaceae</taxon>
        <taxon>Clathrospora</taxon>
    </lineage>
</organism>
<dbReference type="Pfam" id="PF10018">
    <property type="entry name" value="Med4"/>
    <property type="match status" value="1"/>
</dbReference>
<evidence type="ECO:0000313" key="11">
    <source>
        <dbReference type="EMBL" id="KAF1942502.1"/>
    </source>
</evidence>
<gene>
    <name evidence="8" type="primary">MED4</name>
    <name evidence="11" type="ORF">EJ02DRAFT_465709</name>
</gene>
<dbReference type="GO" id="GO:0016592">
    <property type="term" value="C:mediator complex"/>
    <property type="evidence" value="ECO:0007669"/>
    <property type="project" value="InterPro"/>
</dbReference>